<reference evidence="1" key="2">
    <citation type="submission" date="2025-08" db="UniProtKB">
        <authorList>
            <consortium name="Ensembl"/>
        </authorList>
    </citation>
    <scope>IDENTIFICATION</scope>
</reference>
<proteinExistence type="predicted"/>
<sequence>RRRAGRCGCAAGGGARAPGSPPRSPRRPEGGRSPQTLPRREAGGSWSEGSSGRRRDSRLEGSEEDWAVRVRAWLGLLPGQVQEEQAPGPEPPGGSAGIPRASPVRVSRKSTGPPIPLVPRVEERPGSRCQSRGSSGAMMLPLSTIGGQGREEVQTRPPQRRALPFESTTGQRREPSRKNARVSAKRVPTCPMPGFCFTFYMDSKDSEFDSQPSPGGSRAGSKYTSPSKPRAKYQEIQAWECPLCCLSVLYIS</sequence>
<reference evidence="1" key="3">
    <citation type="submission" date="2025-09" db="UniProtKB">
        <authorList>
            <consortium name="Ensembl"/>
        </authorList>
    </citation>
    <scope>IDENTIFICATION</scope>
</reference>
<accession>A0AC11E9N6</accession>
<evidence type="ECO:0000313" key="1">
    <source>
        <dbReference type="Ensembl" id="ENSOARP00020054713.1"/>
    </source>
</evidence>
<reference evidence="1" key="1">
    <citation type="submission" date="2020-11" db="EMBL/GenBank/DDBJ databases">
        <authorList>
            <person name="Davenport K.M."/>
            <person name="Bickhart D.M."/>
            <person name="Smith T.P.L."/>
            <person name="Murdoch B.M."/>
            <person name="Rosen B.D."/>
        </authorList>
    </citation>
    <scope>NUCLEOTIDE SEQUENCE [LARGE SCALE GENOMIC DNA]</scope>
    <source>
        <strain evidence="1">OAR_USU_Benz2616</strain>
    </source>
</reference>
<gene>
    <name evidence="1" type="primary">LOC121816448</name>
</gene>
<name>A0AC11E9N6_SHEEP</name>
<protein>
    <submittedName>
        <fullName evidence="1">Uncharacterized protein</fullName>
    </submittedName>
</protein>
<organism evidence="1">
    <name type="scientific">Ovis aries</name>
    <name type="common">Sheep</name>
    <dbReference type="NCBI Taxonomy" id="9940"/>
    <lineage>
        <taxon>Eukaryota</taxon>
        <taxon>Metazoa</taxon>
        <taxon>Chordata</taxon>
        <taxon>Craniata</taxon>
        <taxon>Vertebrata</taxon>
        <taxon>Euteleostomi</taxon>
        <taxon>Mammalia</taxon>
        <taxon>Eutheria</taxon>
        <taxon>Laurasiatheria</taxon>
        <taxon>Artiodactyla</taxon>
        <taxon>Ruminantia</taxon>
        <taxon>Pecora</taxon>
        <taxon>Bovidae</taxon>
        <taxon>Caprinae</taxon>
        <taxon>Ovis</taxon>
    </lineage>
</organism>
<dbReference type="Ensembl" id="ENSOART00020062065.1">
    <property type="protein sequence ID" value="ENSOARP00020054713.1"/>
    <property type="gene ID" value="ENSOARG00020038326.1"/>
</dbReference>